<gene>
    <name evidence="1" type="ORF">LCGC14_0956310</name>
</gene>
<accession>A0A0F9NFP4</accession>
<sequence length="124" mass="13677">MTICNKCNKNEVPSSRKSKCHDCARADEASWNARQAGEPQVEGPVPINPEVVKMPATGNEIAKETGTFQSTVWNHSVAANSYEVGKVGDRFKLYFETPADLKAKMQELRDAGLMDLPLAELPRD</sequence>
<evidence type="ECO:0000313" key="1">
    <source>
        <dbReference type="EMBL" id="KKN18380.1"/>
    </source>
</evidence>
<dbReference type="AlphaFoldDB" id="A0A0F9NFP4"/>
<dbReference type="EMBL" id="LAZR01003433">
    <property type="protein sequence ID" value="KKN18380.1"/>
    <property type="molecule type" value="Genomic_DNA"/>
</dbReference>
<organism evidence="1">
    <name type="scientific">marine sediment metagenome</name>
    <dbReference type="NCBI Taxonomy" id="412755"/>
    <lineage>
        <taxon>unclassified sequences</taxon>
        <taxon>metagenomes</taxon>
        <taxon>ecological metagenomes</taxon>
    </lineage>
</organism>
<name>A0A0F9NFP4_9ZZZZ</name>
<comment type="caution">
    <text evidence="1">The sequence shown here is derived from an EMBL/GenBank/DDBJ whole genome shotgun (WGS) entry which is preliminary data.</text>
</comment>
<protein>
    <submittedName>
        <fullName evidence="1">Uncharacterized protein</fullName>
    </submittedName>
</protein>
<proteinExistence type="predicted"/>
<reference evidence="1" key="1">
    <citation type="journal article" date="2015" name="Nature">
        <title>Complex archaea that bridge the gap between prokaryotes and eukaryotes.</title>
        <authorList>
            <person name="Spang A."/>
            <person name="Saw J.H."/>
            <person name="Jorgensen S.L."/>
            <person name="Zaremba-Niedzwiedzka K."/>
            <person name="Martijn J."/>
            <person name="Lind A.E."/>
            <person name="van Eijk R."/>
            <person name="Schleper C."/>
            <person name="Guy L."/>
            <person name="Ettema T.J."/>
        </authorList>
    </citation>
    <scope>NUCLEOTIDE SEQUENCE</scope>
</reference>